<organism evidence="1 2">
    <name type="scientific">Thelohanellus kitauei</name>
    <name type="common">Myxosporean</name>
    <dbReference type="NCBI Taxonomy" id="669202"/>
    <lineage>
        <taxon>Eukaryota</taxon>
        <taxon>Metazoa</taxon>
        <taxon>Cnidaria</taxon>
        <taxon>Myxozoa</taxon>
        <taxon>Myxosporea</taxon>
        <taxon>Bivalvulida</taxon>
        <taxon>Platysporina</taxon>
        <taxon>Myxobolidae</taxon>
        <taxon>Thelohanellus</taxon>
    </lineage>
</organism>
<dbReference type="AlphaFoldDB" id="A0A0C2N2C0"/>
<protein>
    <submittedName>
        <fullName evidence="1">Uncharacterized protein</fullName>
    </submittedName>
</protein>
<accession>A0A0C2N2C0</accession>
<reference evidence="1 2" key="1">
    <citation type="journal article" date="2014" name="Genome Biol. Evol.">
        <title>The genome of the myxosporean Thelohanellus kitauei shows adaptations to nutrient acquisition within its fish host.</title>
        <authorList>
            <person name="Yang Y."/>
            <person name="Xiong J."/>
            <person name="Zhou Z."/>
            <person name="Huo F."/>
            <person name="Miao W."/>
            <person name="Ran C."/>
            <person name="Liu Y."/>
            <person name="Zhang J."/>
            <person name="Feng J."/>
            <person name="Wang M."/>
            <person name="Wang M."/>
            <person name="Wang L."/>
            <person name="Yao B."/>
        </authorList>
    </citation>
    <scope>NUCLEOTIDE SEQUENCE [LARGE SCALE GENOMIC DNA]</scope>
    <source>
        <strain evidence="1">Wuqing</strain>
    </source>
</reference>
<gene>
    <name evidence="1" type="ORF">RF11_14834</name>
</gene>
<comment type="caution">
    <text evidence="1">The sequence shown here is derived from an EMBL/GenBank/DDBJ whole genome shotgun (WGS) entry which is preliminary data.</text>
</comment>
<keyword evidence="2" id="KW-1185">Reference proteome</keyword>
<dbReference type="EMBL" id="JWZT01002036">
    <property type="protein sequence ID" value="KII70520.1"/>
    <property type="molecule type" value="Genomic_DNA"/>
</dbReference>
<dbReference type="Proteomes" id="UP000031668">
    <property type="component" value="Unassembled WGS sequence"/>
</dbReference>
<proteinExistence type="predicted"/>
<name>A0A0C2N2C0_THEKT</name>
<evidence type="ECO:0000313" key="1">
    <source>
        <dbReference type="EMBL" id="KII70520.1"/>
    </source>
</evidence>
<sequence>MEQHCPIAVHPHLPGFIFANMILQDGSISTFVSDNDGSAFRSIELLLTNSTATVDVQLNIPCTVNVHTNFPVPWIAIFSGTYQGNHKSEIISHDGGITWILLPLPVFYTVVLNQGGIIMGIDYRRRDILFSYGSNRWYKLKSRLQRGKLAVIFPNTTMPTDFINLMSTDTDQGYTSFAYINFTNIASVKKKISINGHQFDKGMTLSEDVTGKVFLSVRYRDEYVIPANYLKMEISINFHNEINLRNKLSREVYHLFYYSPICNQTVEISQLYSAVIKHAVIISLGVGDGEYYHTFFRFNYMNLVERVTHEIPGSKVLPKVIQTPLVYIRARIIEPNTWYCIYTRVRYHLIESRERTFIMKFLKFNNYIQMTATSVLITVKLFGCESCSQYDVYIHRDIWVGWIHECREETNNLADFLTMIYATEFNV</sequence>
<evidence type="ECO:0000313" key="2">
    <source>
        <dbReference type="Proteomes" id="UP000031668"/>
    </source>
</evidence>